<dbReference type="SUPFAM" id="SSF50621">
    <property type="entry name" value="Alanine racemase C-terminal domain-like"/>
    <property type="match status" value="1"/>
</dbReference>
<dbReference type="PANTHER" id="PTHR43024:SF1">
    <property type="entry name" value="UDP-N-ACETYLMURAMOYL-TRIPEPTIDE--D-ALANYL-D-ALANINE LIGASE"/>
    <property type="match status" value="1"/>
</dbReference>
<sequence length="833" mass="93904">MSYTIEEITRIIKAKRIGDNQTIINWLLTDSRSLSFPDETLFFALVTSRGDGSKYIADLYSRGVRNFVITNYENQILAKFQSRGISPYADANFLEVENPLKALQKLAAYHRSQFDCPVVGITGSNGKTVVKEWLHQILASSKKIVRSPRSYNSQIGVPLSLWQMHSDADVAIIEAGISQPDEMGALESMIRPTIGVLTNLGGAHQENFFSMQEKCMEKLKLFKHCDVVIYEADNDLISNCMSKSMLTSREIAWSRYDMERPLFISGIQKDENETTISFRYLGLDNYYKIPFIDEASIENSIQCLAICLYLMIPADQIRAGMAQLEPIAMRLEVKEGKNNCLIINDSYNSDLSSLDIALDFHYRRSLQKGLKRTLILSDLLETGQNTSTLYRRVSQLISSKQVQRLIGVGKNLMNEFSKFSTIEKDFFNNTADLIEAIQLGRIKFNHESILLKGARRFGFEKVLEEIELKRHETILEVDLNALIDNLNYYRDQLQPKTKIMCMIKAAAYGAGSYEVAKTLQDRKVDYLGVAVADEGAELRKVGITSSIIIMNPEVSAFKQMFQYSLEPEVYSFHLLDSLLNAAEKEGITNFPIHIKIDTGMHRLGFMADDMPELVNRLKNQNALIPKSIFSHLVGSDSDVFDDFTKDQISLFDKAATELQAAFSHKIIRHICNSAGIERFPEAHYDMVRLGIGLYGVHPSNKPILKNVNTLKTTILQIKDLDKIETVGYSRKGVLTRNSRIAAIPIGYADGLNRKLGNHNGFCLVNGQKASYIGNICMDVSMIDVTDIPCKEGDEVIIYGNDLPAEVLAEKLGTIPYEILANISTRVKRVYFLD</sequence>
<dbReference type="InterPro" id="IPR036565">
    <property type="entry name" value="Mur-like_cat_sf"/>
</dbReference>
<reference evidence="12 13" key="1">
    <citation type="journal article" date="2011" name="Stand. Genomic Sci.">
        <title>Non-contiguous finished genome sequence of Bacteroides coprosuis type strain (PC139).</title>
        <authorList>
            <person name="Land M."/>
            <person name="Held B."/>
            <person name="Gronow S."/>
            <person name="Abt B."/>
            <person name="Lucas S."/>
            <person name="Del Rio T.G."/>
            <person name="Nolan M."/>
            <person name="Tice H."/>
            <person name="Cheng J.F."/>
            <person name="Pitluck S."/>
            <person name="Liolios K."/>
            <person name="Pagani I."/>
            <person name="Ivanova N."/>
            <person name="Mavromatis K."/>
            <person name="Mikhailova N."/>
            <person name="Pati A."/>
            <person name="Tapia R."/>
            <person name="Han C."/>
            <person name="Goodwin L."/>
            <person name="Chen A."/>
            <person name="Palaniappan K."/>
            <person name="Hauser L."/>
            <person name="Brambilla E.M."/>
            <person name="Rohde M."/>
            <person name="Goker M."/>
            <person name="Detter J.C."/>
            <person name="Woyke T."/>
            <person name="Bristow J."/>
            <person name="Eisen J.A."/>
            <person name="Markowitz V."/>
            <person name="Hugenholtz P."/>
            <person name="Kyrpides N.C."/>
            <person name="Klenk H.P."/>
            <person name="Lapidus A."/>
        </authorList>
    </citation>
    <scope>NUCLEOTIDE SEQUENCE</scope>
    <source>
        <strain evidence="12 13">DSM 18011</strain>
    </source>
</reference>
<dbReference type="Gene3D" id="3.40.1390.10">
    <property type="entry name" value="MurE/MurF, N-terminal domain"/>
    <property type="match status" value="1"/>
</dbReference>
<dbReference type="InterPro" id="IPR000821">
    <property type="entry name" value="Ala_racemase"/>
</dbReference>
<dbReference type="HOGENOM" id="CLU_372082_0_0_10"/>
<evidence type="ECO:0000256" key="9">
    <source>
        <dbReference type="PIRSR" id="PIRSR600821-50"/>
    </source>
</evidence>
<organism evidence="12 13">
    <name type="scientific">Bacteroides coprosuis DSM 18011</name>
    <dbReference type="NCBI Taxonomy" id="679937"/>
    <lineage>
        <taxon>Bacteria</taxon>
        <taxon>Pseudomonadati</taxon>
        <taxon>Bacteroidota</taxon>
        <taxon>Bacteroidia</taxon>
        <taxon>Bacteroidales</taxon>
        <taxon>Bacteroidaceae</taxon>
        <taxon>Bacteroides</taxon>
    </lineage>
</organism>
<comment type="pathway">
    <text evidence="8">Amino-acid biosynthesis; D-alanine biosynthesis; D-alanine from L-alanine: step 1/1.</text>
</comment>
<dbReference type="FunFam" id="3.20.20.10:FF:000002">
    <property type="entry name" value="Alanine racemase"/>
    <property type="match status" value="1"/>
</dbReference>
<feature type="active site" description="Proton acceptor; specific for D-alanine" evidence="8">
    <location>
        <position position="504"/>
    </location>
</feature>
<dbReference type="Gene3D" id="3.90.190.20">
    <property type="entry name" value="Mur ligase, C-terminal domain"/>
    <property type="match status" value="1"/>
</dbReference>
<dbReference type="Gene3D" id="3.40.1190.10">
    <property type="entry name" value="Mur-like, catalytic domain"/>
    <property type="match status" value="1"/>
</dbReference>
<gene>
    <name evidence="12" type="ORF">Bcop_2390</name>
</gene>
<dbReference type="Proteomes" id="UP000018439">
    <property type="component" value="Chromosome"/>
</dbReference>
<dbReference type="Gene3D" id="2.40.37.10">
    <property type="entry name" value="Lyase, Ornithine Decarboxylase, Chain A, domain 1"/>
    <property type="match status" value="1"/>
</dbReference>
<dbReference type="EC" id="5.1.1.1" evidence="8"/>
<dbReference type="AlphaFoldDB" id="F3ZNK7"/>
<dbReference type="InterPro" id="IPR029066">
    <property type="entry name" value="PLP-binding_barrel"/>
</dbReference>
<keyword evidence="3 12" id="KW-0436">Ligase</keyword>
<evidence type="ECO:0000256" key="2">
    <source>
        <dbReference type="ARBA" id="ARBA00001933"/>
    </source>
</evidence>
<dbReference type="Pfam" id="PF00842">
    <property type="entry name" value="Ala_racemase_C"/>
    <property type="match status" value="1"/>
</dbReference>
<evidence type="ECO:0000259" key="11">
    <source>
        <dbReference type="SMART" id="SM01005"/>
    </source>
</evidence>
<dbReference type="SUPFAM" id="SSF53623">
    <property type="entry name" value="MurD-like peptide ligases, catalytic domain"/>
    <property type="match status" value="1"/>
</dbReference>
<dbReference type="InterPro" id="IPR051046">
    <property type="entry name" value="MurCDEF_CellWall_CoF430Synth"/>
</dbReference>
<evidence type="ECO:0000256" key="5">
    <source>
        <dbReference type="ARBA" id="ARBA00022840"/>
    </source>
</evidence>
<dbReference type="EMBL" id="CM001167">
    <property type="protein sequence ID" value="EGJ72542.1"/>
    <property type="molecule type" value="Genomic_DNA"/>
</dbReference>
<feature type="active site" description="Proton acceptor; specific for L-alanine" evidence="8">
    <location>
        <position position="728"/>
    </location>
</feature>
<comment type="catalytic activity">
    <reaction evidence="1 8">
        <text>L-alanine = D-alanine</text>
        <dbReference type="Rhea" id="RHEA:20249"/>
        <dbReference type="ChEBI" id="CHEBI:57416"/>
        <dbReference type="ChEBI" id="CHEBI:57972"/>
        <dbReference type="EC" id="5.1.1.1"/>
    </reaction>
</comment>
<evidence type="ECO:0000256" key="10">
    <source>
        <dbReference type="PIRSR" id="PIRSR600821-52"/>
    </source>
</evidence>
<dbReference type="InterPro" id="IPR035911">
    <property type="entry name" value="MurE/MurF_N"/>
</dbReference>
<dbReference type="GO" id="GO:0008784">
    <property type="term" value="F:alanine racemase activity"/>
    <property type="evidence" value="ECO:0007669"/>
    <property type="project" value="UniProtKB-UniRule"/>
</dbReference>
<dbReference type="Pfam" id="PF01168">
    <property type="entry name" value="Ala_racemase_N"/>
    <property type="match status" value="1"/>
</dbReference>
<name>F3ZNK7_9BACE</name>
<dbReference type="InterPro" id="IPR036615">
    <property type="entry name" value="Mur_ligase_C_dom_sf"/>
</dbReference>
<comment type="function">
    <text evidence="8">Catalyzes the interconversion of L-alanine and D-alanine. May also act on other amino acids.</text>
</comment>
<evidence type="ECO:0000256" key="8">
    <source>
        <dbReference type="HAMAP-Rule" id="MF_01201"/>
    </source>
</evidence>
<dbReference type="InterPro" id="IPR013221">
    <property type="entry name" value="Mur_ligase_cen"/>
</dbReference>
<dbReference type="InterPro" id="IPR001608">
    <property type="entry name" value="Ala_racemase_N"/>
</dbReference>
<dbReference type="GO" id="GO:0016881">
    <property type="term" value="F:acid-amino acid ligase activity"/>
    <property type="evidence" value="ECO:0007669"/>
    <property type="project" value="InterPro"/>
</dbReference>
<keyword evidence="6 8" id="KW-0663">Pyridoxal phosphate</keyword>
<feature type="binding site" evidence="8 10">
    <location>
        <position position="602"/>
    </location>
    <ligand>
        <name>substrate</name>
    </ligand>
</feature>
<dbReference type="InterPro" id="IPR009006">
    <property type="entry name" value="Ala_racemase/Decarboxylase_C"/>
</dbReference>
<evidence type="ECO:0000256" key="4">
    <source>
        <dbReference type="ARBA" id="ARBA00022741"/>
    </source>
</evidence>
<evidence type="ECO:0000256" key="3">
    <source>
        <dbReference type="ARBA" id="ARBA00022598"/>
    </source>
</evidence>
<comment type="similarity">
    <text evidence="8">Belongs to the alanine racemase family.</text>
</comment>
<dbReference type="GO" id="GO:0030170">
    <property type="term" value="F:pyridoxal phosphate binding"/>
    <property type="evidence" value="ECO:0007669"/>
    <property type="project" value="UniProtKB-UniRule"/>
</dbReference>
<keyword evidence="7 8" id="KW-0413">Isomerase</keyword>
<feature type="modified residue" description="N6-(pyridoxal phosphate)lysine" evidence="8 9">
    <location>
        <position position="504"/>
    </location>
</feature>
<dbReference type="Pfam" id="PF08245">
    <property type="entry name" value="Mur_ligase_M"/>
    <property type="match status" value="1"/>
</dbReference>
<dbReference type="SUPFAM" id="SSF51419">
    <property type="entry name" value="PLP-binding barrel"/>
    <property type="match status" value="1"/>
</dbReference>
<proteinExistence type="inferred from homology"/>
<dbReference type="GO" id="GO:0030632">
    <property type="term" value="P:D-alanine biosynthetic process"/>
    <property type="evidence" value="ECO:0007669"/>
    <property type="project" value="UniProtKB-UniRule"/>
</dbReference>
<evidence type="ECO:0000256" key="6">
    <source>
        <dbReference type="ARBA" id="ARBA00022898"/>
    </source>
</evidence>
<dbReference type="InterPro" id="IPR011079">
    <property type="entry name" value="Ala_racemase_C"/>
</dbReference>
<dbReference type="HAMAP" id="MF_01201">
    <property type="entry name" value="Ala_racemase"/>
    <property type="match status" value="1"/>
</dbReference>
<dbReference type="OrthoDB" id="9801978at2"/>
<keyword evidence="13" id="KW-1185">Reference proteome</keyword>
<dbReference type="NCBIfam" id="TIGR00492">
    <property type="entry name" value="alr"/>
    <property type="match status" value="1"/>
</dbReference>
<dbReference type="GO" id="GO:0005524">
    <property type="term" value="F:ATP binding"/>
    <property type="evidence" value="ECO:0007669"/>
    <property type="project" value="UniProtKB-KW"/>
</dbReference>
<feature type="domain" description="Alanine racemase C-terminal" evidence="11">
    <location>
        <begin position="707"/>
        <end position="831"/>
    </location>
</feature>
<keyword evidence="5" id="KW-0067">ATP-binding</keyword>
<evidence type="ECO:0000256" key="7">
    <source>
        <dbReference type="ARBA" id="ARBA00023235"/>
    </source>
</evidence>
<dbReference type="SUPFAM" id="SSF53244">
    <property type="entry name" value="MurD-like peptide ligases, peptide-binding domain"/>
    <property type="match status" value="1"/>
</dbReference>
<dbReference type="eggNOG" id="COG0770">
    <property type="taxonomic scope" value="Bacteria"/>
</dbReference>
<feature type="binding site" evidence="8 10">
    <location>
        <position position="777"/>
    </location>
    <ligand>
        <name>substrate</name>
    </ligand>
</feature>
<dbReference type="PANTHER" id="PTHR43024">
    <property type="entry name" value="UDP-N-ACETYLMURAMOYL-TRIPEPTIDE--D-ALANYL-D-ALANINE LIGASE"/>
    <property type="match status" value="1"/>
</dbReference>
<dbReference type="SUPFAM" id="SSF63418">
    <property type="entry name" value="MurE/MurF N-terminal domain"/>
    <property type="match status" value="1"/>
</dbReference>
<dbReference type="SMART" id="SM01005">
    <property type="entry name" value="Ala_racemase_C"/>
    <property type="match status" value="1"/>
</dbReference>
<protein>
    <recommendedName>
        <fullName evidence="8">Alanine racemase</fullName>
        <ecNumber evidence="8">5.1.1.1</ecNumber>
    </recommendedName>
</protein>
<keyword evidence="4" id="KW-0547">Nucleotide-binding</keyword>
<dbReference type="UniPathway" id="UPA00042">
    <property type="reaction ID" value="UER00497"/>
</dbReference>
<dbReference type="eggNOG" id="COG0787">
    <property type="taxonomic scope" value="Bacteria"/>
</dbReference>
<evidence type="ECO:0000256" key="1">
    <source>
        <dbReference type="ARBA" id="ARBA00000316"/>
    </source>
</evidence>
<dbReference type="NCBIfam" id="NF008897">
    <property type="entry name" value="PRK11930.1"/>
    <property type="match status" value="1"/>
</dbReference>
<evidence type="ECO:0000313" key="13">
    <source>
        <dbReference type="Proteomes" id="UP000018439"/>
    </source>
</evidence>
<dbReference type="CDD" id="cd00430">
    <property type="entry name" value="PLPDE_III_AR"/>
    <property type="match status" value="1"/>
</dbReference>
<dbReference type="STRING" id="679937.Bcop_2390"/>
<comment type="cofactor">
    <cofactor evidence="2 8 9">
        <name>pyridoxal 5'-phosphate</name>
        <dbReference type="ChEBI" id="CHEBI:597326"/>
    </cofactor>
</comment>
<dbReference type="Gene3D" id="3.20.20.10">
    <property type="entry name" value="Alanine racemase"/>
    <property type="match status" value="1"/>
</dbReference>
<accession>F3ZNK7</accession>
<dbReference type="PRINTS" id="PR00992">
    <property type="entry name" value="ALARACEMASE"/>
</dbReference>
<evidence type="ECO:0000313" key="12">
    <source>
        <dbReference type="EMBL" id="EGJ72542.1"/>
    </source>
</evidence>